<reference evidence="1 2" key="1">
    <citation type="journal article" date="2018" name="Nat. Ecol. Evol.">
        <title>Pezizomycetes genomes reveal the molecular basis of ectomycorrhizal truffle lifestyle.</title>
        <authorList>
            <person name="Murat C."/>
            <person name="Payen T."/>
            <person name="Noel B."/>
            <person name="Kuo A."/>
            <person name="Morin E."/>
            <person name="Chen J."/>
            <person name="Kohler A."/>
            <person name="Krizsan K."/>
            <person name="Balestrini R."/>
            <person name="Da Silva C."/>
            <person name="Montanini B."/>
            <person name="Hainaut M."/>
            <person name="Levati E."/>
            <person name="Barry K.W."/>
            <person name="Belfiori B."/>
            <person name="Cichocki N."/>
            <person name="Clum A."/>
            <person name="Dockter R.B."/>
            <person name="Fauchery L."/>
            <person name="Guy J."/>
            <person name="Iotti M."/>
            <person name="Le Tacon F."/>
            <person name="Lindquist E.A."/>
            <person name="Lipzen A."/>
            <person name="Malagnac F."/>
            <person name="Mello A."/>
            <person name="Molinier V."/>
            <person name="Miyauchi S."/>
            <person name="Poulain J."/>
            <person name="Riccioni C."/>
            <person name="Rubini A."/>
            <person name="Sitrit Y."/>
            <person name="Splivallo R."/>
            <person name="Traeger S."/>
            <person name="Wang M."/>
            <person name="Zifcakova L."/>
            <person name="Wipf D."/>
            <person name="Zambonelli A."/>
            <person name="Paolocci F."/>
            <person name="Nowrousian M."/>
            <person name="Ottonello S."/>
            <person name="Baldrian P."/>
            <person name="Spatafora J.W."/>
            <person name="Henrissat B."/>
            <person name="Nagy L.G."/>
            <person name="Aury J.M."/>
            <person name="Wincker P."/>
            <person name="Grigoriev I.V."/>
            <person name="Bonfante P."/>
            <person name="Martin F.M."/>
        </authorList>
    </citation>
    <scope>NUCLEOTIDE SEQUENCE [LARGE SCALE GENOMIC DNA]</scope>
    <source>
        <strain evidence="1 2">120613-1</strain>
    </source>
</reference>
<name>A0A3N4J1U8_9PEZI</name>
<organism evidence="1 2">
    <name type="scientific">Choiromyces venosus 120613-1</name>
    <dbReference type="NCBI Taxonomy" id="1336337"/>
    <lineage>
        <taxon>Eukaryota</taxon>
        <taxon>Fungi</taxon>
        <taxon>Dikarya</taxon>
        <taxon>Ascomycota</taxon>
        <taxon>Pezizomycotina</taxon>
        <taxon>Pezizomycetes</taxon>
        <taxon>Pezizales</taxon>
        <taxon>Tuberaceae</taxon>
        <taxon>Choiromyces</taxon>
    </lineage>
</organism>
<gene>
    <name evidence="1" type="ORF">L873DRAFT_1817757</name>
</gene>
<dbReference type="AlphaFoldDB" id="A0A3N4J1U8"/>
<keyword evidence="2" id="KW-1185">Reference proteome</keyword>
<evidence type="ECO:0000313" key="1">
    <source>
        <dbReference type="EMBL" id="RPA92342.1"/>
    </source>
</evidence>
<dbReference type="EMBL" id="ML120475">
    <property type="protein sequence ID" value="RPA92342.1"/>
    <property type="molecule type" value="Genomic_DNA"/>
</dbReference>
<sequence>MDEVRREFGKTVEWVKGEQLFLHPDRSQLLTFSLCKCCLLIQPNSELQELDGPASGPEMCGSRNRTLHNLL</sequence>
<accession>A0A3N4J1U8</accession>
<protein>
    <submittedName>
        <fullName evidence="1">Uncharacterized protein</fullName>
    </submittedName>
</protein>
<evidence type="ECO:0000313" key="2">
    <source>
        <dbReference type="Proteomes" id="UP000276215"/>
    </source>
</evidence>
<dbReference type="Proteomes" id="UP000276215">
    <property type="component" value="Unassembled WGS sequence"/>
</dbReference>
<proteinExistence type="predicted"/>